<evidence type="ECO:0000259" key="1">
    <source>
        <dbReference type="Pfam" id="PF18813"/>
    </source>
</evidence>
<accession>A0ABR7DGL1</accession>
<feature type="domain" description="Phage-Barnase-EndoU-ColicinE5/D-RelE like nuclease 4" evidence="1">
    <location>
        <begin position="13"/>
        <end position="182"/>
    </location>
</feature>
<dbReference type="Pfam" id="PF18813">
    <property type="entry name" value="PBECR4"/>
    <property type="match status" value="1"/>
</dbReference>
<evidence type="ECO:0000313" key="2">
    <source>
        <dbReference type="EMBL" id="MBC5630516.1"/>
    </source>
</evidence>
<dbReference type="Proteomes" id="UP000596929">
    <property type="component" value="Unassembled WGS sequence"/>
</dbReference>
<sequence length="222" mass="25445">MAKLNKDDVLKTIIKSANLYKKNLVNKNFLIVSKNRNEPYNFWELKFEKKQFLHLVGVKTNLSSKHFYTKATTKKLSINDFEPRTDGTTELKLAVLPTLMEFKNSVRMIGHYFEDCSPRLLTEVLAGNVRGALGFVHDEKSDLVPNTCLSCNTRVRSNSARIVLMLSKNLSDKEYSTIEYIAKDNFNIGELKEFDSPFKETFNNLFDDDISDLVAIDSDNLN</sequence>
<protein>
    <recommendedName>
        <fullName evidence="1">Phage-Barnase-EndoU-ColicinE5/D-RelE like nuclease 4 domain-containing protein</fullName>
    </recommendedName>
</protein>
<reference evidence="2 3" key="1">
    <citation type="submission" date="2020-08" db="EMBL/GenBank/DDBJ databases">
        <title>Genome public.</title>
        <authorList>
            <person name="Liu C."/>
            <person name="Sun Q."/>
        </authorList>
    </citation>
    <scope>NUCLEOTIDE SEQUENCE [LARGE SCALE GENOMIC DNA]</scope>
    <source>
        <strain evidence="2 3">NSJ-6</strain>
    </source>
</reference>
<evidence type="ECO:0000313" key="3">
    <source>
        <dbReference type="Proteomes" id="UP000596929"/>
    </source>
</evidence>
<keyword evidence="3" id="KW-1185">Reference proteome</keyword>
<organism evidence="2 3">
    <name type="scientific">Clostridium hominis</name>
    <dbReference type="NCBI Taxonomy" id="2763036"/>
    <lineage>
        <taxon>Bacteria</taxon>
        <taxon>Bacillati</taxon>
        <taxon>Bacillota</taxon>
        <taxon>Clostridia</taxon>
        <taxon>Eubacteriales</taxon>
        <taxon>Clostridiaceae</taxon>
        <taxon>Clostridium</taxon>
    </lineage>
</organism>
<dbReference type="RefSeq" id="WP_186860813.1">
    <property type="nucleotide sequence ID" value="NZ_JACOOO010000040.1"/>
</dbReference>
<dbReference type="EMBL" id="JACOOO010000040">
    <property type="protein sequence ID" value="MBC5630516.1"/>
    <property type="molecule type" value="Genomic_DNA"/>
</dbReference>
<gene>
    <name evidence="2" type="ORF">H8S20_16795</name>
</gene>
<comment type="caution">
    <text evidence="2">The sequence shown here is derived from an EMBL/GenBank/DDBJ whole genome shotgun (WGS) entry which is preliminary data.</text>
</comment>
<dbReference type="InterPro" id="IPR041420">
    <property type="entry name" value="PBECR4"/>
</dbReference>
<proteinExistence type="predicted"/>
<name>A0ABR7DGL1_9CLOT</name>